<name>A0A067RTZ9_ZOONE</name>
<proteinExistence type="predicted"/>
<dbReference type="InParanoid" id="A0A067RTZ9"/>
<dbReference type="Proteomes" id="UP000027135">
    <property type="component" value="Unassembled WGS sequence"/>
</dbReference>
<protein>
    <submittedName>
        <fullName evidence="2">Uncharacterized protein</fullName>
    </submittedName>
</protein>
<evidence type="ECO:0000313" key="2">
    <source>
        <dbReference type="EMBL" id="KDR23319.1"/>
    </source>
</evidence>
<dbReference type="EMBL" id="KK852463">
    <property type="protein sequence ID" value="KDR23319.1"/>
    <property type="molecule type" value="Genomic_DNA"/>
</dbReference>
<organism evidence="2 3">
    <name type="scientific">Zootermopsis nevadensis</name>
    <name type="common">Dampwood termite</name>
    <dbReference type="NCBI Taxonomy" id="136037"/>
    <lineage>
        <taxon>Eukaryota</taxon>
        <taxon>Metazoa</taxon>
        <taxon>Ecdysozoa</taxon>
        <taxon>Arthropoda</taxon>
        <taxon>Hexapoda</taxon>
        <taxon>Insecta</taxon>
        <taxon>Pterygota</taxon>
        <taxon>Neoptera</taxon>
        <taxon>Polyneoptera</taxon>
        <taxon>Dictyoptera</taxon>
        <taxon>Blattodea</taxon>
        <taxon>Blattoidea</taxon>
        <taxon>Termitoidae</taxon>
        <taxon>Termopsidae</taxon>
        <taxon>Zootermopsis</taxon>
    </lineage>
</organism>
<dbReference type="AlphaFoldDB" id="A0A067RTZ9"/>
<keyword evidence="3" id="KW-1185">Reference proteome</keyword>
<gene>
    <name evidence="2" type="ORF">L798_05280</name>
</gene>
<evidence type="ECO:0000256" key="1">
    <source>
        <dbReference type="SAM" id="MobiDB-lite"/>
    </source>
</evidence>
<feature type="region of interest" description="Disordered" evidence="1">
    <location>
        <begin position="51"/>
        <end position="74"/>
    </location>
</feature>
<evidence type="ECO:0000313" key="3">
    <source>
        <dbReference type="Proteomes" id="UP000027135"/>
    </source>
</evidence>
<sequence>MSSYNPESAGPGSSKRALTVLSRWKPFSLGFSNLLGRYPPRAPQVNKMAETNFVSPNTGGTLRPIGQPLRWGRR</sequence>
<reference evidence="2 3" key="1">
    <citation type="journal article" date="2014" name="Nat. Commun.">
        <title>Molecular traces of alternative social organization in a termite genome.</title>
        <authorList>
            <person name="Terrapon N."/>
            <person name="Li C."/>
            <person name="Robertson H.M."/>
            <person name="Ji L."/>
            <person name="Meng X."/>
            <person name="Booth W."/>
            <person name="Chen Z."/>
            <person name="Childers C.P."/>
            <person name="Glastad K.M."/>
            <person name="Gokhale K."/>
            <person name="Gowin J."/>
            <person name="Gronenberg W."/>
            <person name="Hermansen R.A."/>
            <person name="Hu H."/>
            <person name="Hunt B.G."/>
            <person name="Huylmans A.K."/>
            <person name="Khalil S.M."/>
            <person name="Mitchell R.D."/>
            <person name="Munoz-Torres M.C."/>
            <person name="Mustard J.A."/>
            <person name="Pan H."/>
            <person name="Reese J.T."/>
            <person name="Scharf M.E."/>
            <person name="Sun F."/>
            <person name="Vogel H."/>
            <person name="Xiao J."/>
            <person name="Yang W."/>
            <person name="Yang Z."/>
            <person name="Yang Z."/>
            <person name="Zhou J."/>
            <person name="Zhu J."/>
            <person name="Brent C.S."/>
            <person name="Elsik C.G."/>
            <person name="Goodisman M.A."/>
            <person name="Liberles D.A."/>
            <person name="Roe R.M."/>
            <person name="Vargo E.L."/>
            <person name="Vilcinskas A."/>
            <person name="Wang J."/>
            <person name="Bornberg-Bauer E."/>
            <person name="Korb J."/>
            <person name="Zhang G."/>
            <person name="Liebig J."/>
        </authorList>
    </citation>
    <scope>NUCLEOTIDE SEQUENCE [LARGE SCALE GENOMIC DNA]</scope>
    <source>
        <tissue evidence="2">Whole organism</tissue>
    </source>
</reference>
<accession>A0A067RTZ9</accession>